<reference evidence="1" key="1">
    <citation type="submission" date="2019-06" db="EMBL/GenBank/DDBJ databases">
        <authorList>
            <consortium name="Wellcome Sanger Institute Data Sharing"/>
        </authorList>
    </citation>
    <scope>NUCLEOTIDE SEQUENCE [LARGE SCALE GENOMIC DNA]</scope>
</reference>
<dbReference type="GO" id="GO:0005634">
    <property type="term" value="C:nucleus"/>
    <property type="evidence" value="ECO:0007669"/>
    <property type="project" value="TreeGrafter"/>
</dbReference>
<dbReference type="GO" id="GO:0007141">
    <property type="term" value="P:male meiosis I"/>
    <property type="evidence" value="ECO:0007669"/>
    <property type="project" value="TreeGrafter"/>
</dbReference>
<dbReference type="Ensembl" id="ENSSORT00005041767.1">
    <property type="protein sequence ID" value="ENSSORP00005040714.1"/>
    <property type="gene ID" value="ENSSORG00005019009.1"/>
</dbReference>
<dbReference type="PANTHER" id="PTHR33861:SF4">
    <property type="entry name" value="MEIOSIS-SPECIFIC COILED-COIL DOMAIN-CONTAINING PROTEIN MEIOC"/>
    <property type="match status" value="1"/>
</dbReference>
<dbReference type="AlphaFoldDB" id="A0A673BHG5"/>
<dbReference type="Proteomes" id="UP000472271">
    <property type="component" value="Chromosome 8"/>
</dbReference>
<dbReference type="PANTHER" id="PTHR33861">
    <property type="entry name" value="PROTEIN CBG18333"/>
    <property type="match status" value="1"/>
</dbReference>
<protein>
    <submittedName>
        <fullName evidence="1">Uncharacterized protein</fullName>
    </submittedName>
</protein>
<dbReference type="Pfam" id="PF15189">
    <property type="entry name" value="MEIOC"/>
    <property type="match status" value="1"/>
</dbReference>
<keyword evidence="2" id="KW-1185">Reference proteome</keyword>
<dbReference type="InterPro" id="IPR027963">
    <property type="entry name" value="MEIOC"/>
</dbReference>
<reference evidence="1" key="2">
    <citation type="submission" date="2025-08" db="UniProtKB">
        <authorList>
            <consortium name="Ensembl"/>
        </authorList>
    </citation>
    <scope>IDENTIFICATION</scope>
</reference>
<proteinExistence type="predicted"/>
<sequence>MAVDKNRGNRQLMNNFPDLNDVFGPQRERNRGRVSELYLYLDECYVQWRCLEKERKKTEIILSQTFLGKWTAGEINPSLLKTPPNPTRLEHLVVNQLREQARVRVASLLDKMECLCSVHLHTNVHIALFRHLTAIYIVHARSKEELAHMSQHQRQANFTEERDTLKLVVALKDLVTTTSKLRTALARAVQKALPKLKRVDCTYDKHL</sequence>
<name>A0A673BHG5_9TELE</name>
<dbReference type="GO" id="GO:0005737">
    <property type="term" value="C:cytoplasm"/>
    <property type="evidence" value="ECO:0007669"/>
    <property type="project" value="TreeGrafter"/>
</dbReference>
<dbReference type="GO" id="GO:0048255">
    <property type="term" value="P:mRNA stabilization"/>
    <property type="evidence" value="ECO:0007669"/>
    <property type="project" value="TreeGrafter"/>
</dbReference>
<evidence type="ECO:0000313" key="1">
    <source>
        <dbReference type="Ensembl" id="ENSSORP00005040714.1"/>
    </source>
</evidence>
<dbReference type="InParanoid" id="A0A673BHG5"/>
<evidence type="ECO:0000313" key="2">
    <source>
        <dbReference type="Proteomes" id="UP000472271"/>
    </source>
</evidence>
<dbReference type="GO" id="GO:0007144">
    <property type="term" value="P:female meiosis I"/>
    <property type="evidence" value="ECO:0007669"/>
    <property type="project" value="TreeGrafter"/>
</dbReference>
<organism evidence="1 2">
    <name type="scientific">Sphaeramia orbicularis</name>
    <name type="common">orbiculate cardinalfish</name>
    <dbReference type="NCBI Taxonomy" id="375764"/>
    <lineage>
        <taxon>Eukaryota</taxon>
        <taxon>Metazoa</taxon>
        <taxon>Chordata</taxon>
        <taxon>Craniata</taxon>
        <taxon>Vertebrata</taxon>
        <taxon>Euteleostomi</taxon>
        <taxon>Actinopterygii</taxon>
        <taxon>Neopterygii</taxon>
        <taxon>Teleostei</taxon>
        <taxon>Neoteleostei</taxon>
        <taxon>Acanthomorphata</taxon>
        <taxon>Gobiaria</taxon>
        <taxon>Kurtiformes</taxon>
        <taxon>Apogonoidei</taxon>
        <taxon>Apogonidae</taxon>
        <taxon>Apogoninae</taxon>
        <taxon>Sphaeramia</taxon>
    </lineage>
</organism>
<accession>A0A673BHG5</accession>
<reference evidence="1" key="3">
    <citation type="submission" date="2025-09" db="UniProtKB">
        <authorList>
            <consortium name="Ensembl"/>
        </authorList>
    </citation>
    <scope>IDENTIFICATION</scope>
</reference>